<dbReference type="GO" id="GO:0006508">
    <property type="term" value="P:proteolysis"/>
    <property type="evidence" value="ECO:0007669"/>
    <property type="project" value="InterPro"/>
</dbReference>
<dbReference type="SUPFAM" id="SSF56601">
    <property type="entry name" value="beta-lactamase/transpeptidase-like"/>
    <property type="match status" value="1"/>
</dbReference>
<evidence type="ECO:0000313" key="4">
    <source>
        <dbReference type="EMBL" id="KFF41543.1"/>
    </source>
</evidence>
<dbReference type="GO" id="GO:0000270">
    <property type="term" value="P:peptidoglycan metabolic process"/>
    <property type="evidence" value="ECO:0007669"/>
    <property type="project" value="TreeGrafter"/>
</dbReference>
<keyword evidence="3" id="KW-0732">Signal</keyword>
<dbReference type="EC" id="3.4.21.-" evidence="4"/>
<dbReference type="STRING" id="1527444.ucyna2_00612"/>
<dbReference type="Proteomes" id="UP000028922">
    <property type="component" value="Unassembled WGS sequence"/>
</dbReference>
<dbReference type="Pfam" id="PF02113">
    <property type="entry name" value="Peptidase_S13"/>
    <property type="match status" value="2"/>
</dbReference>
<keyword evidence="2 4" id="KW-0378">Hydrolase</keyword>
<reference evidence="4 5" key="1">
    <citation type="submission" date="2014-08" db="EMBL/GenBank/DDBJ databases">
        <title>Comparative genomics reveals surprising divergence of two closely related strains of uncultivated UCYN-A cyanobacteria.</title>
        <authorList>
            <person name="Bombar D."/>
            <person name="Heller P."/>
            <person name="Sanchez-Baracaldo P."/>
            <person name="Carter B.J."/>
            <person name="Zert J.P."/>
        </authorList>
    </citation>
    <scope>NUCLEOTIDE SEQUENCE [LARGE SCALE GENOMIC DNA]</scope>
</reference>
<feature type="chain" id="PRO_5001805190" evidence="3">
    <location>
        <begin position="29"/>
        <end position="296"/>
    </location>
</feature>
<dbReference type="PANTHER" id="PTHR30023:SF0">
    <property type="entry name" value="PENICILLIN-SENSITIVE CARBOXYPEPTIDASE A"/>
    <property type="match status" value="1"/>
</dbReference>
<dbReference type="PRINTS" id="PR00922">
    <property type="entry name" value="DADACBPTASE3"/>
</dbReference>
<keyword evidence="4" id="KW-0645">Protease</keyword>
<keyword evidence="4" id="KW-0121">Carboxypeptidase</keyword>
<dbReference type="AlphaFoldDB" id="A0A086CH79"/>
<sequence length="296" mass="33134">MTLPNFFLFSKKAILAITFFTWTNNGFASDLNLPRKQSLPHHNVNFVQLYTNKPSTVETKSCRLLVHKQLNNIILSHGKHWGVLVEKLEDGTILYSHNPDKYFIPASNNKIFTTAAALQLFNPKSKIGSKTLKSWINITNLKSNNYYADTLLRYVGGHQTAKNTLAELGIDSNSFRQVDGSGLSRRNVATPRSLVTILRATYYTAAKKHFYTSLPVAGLTGTLRHRMKSTPAQGFVYAKTGTLRNVRALSGYINHPYFGMVVFSVLVNNSNVSGSNLIKEIDKIIIQLSKVNNCSY</sequence>
<comment type="caution">
    <text evidence="4">The sequence shown here is derived from an EMBL/GenBank/DDBJ whole genome shotgun (WGS) entry which is preliminary data.</text>
</comment>
<proteinExistence type="inferred from homology"/>
<dbReference type="EMBL" id="JPSP01000005">
    <property type="protein sequence ID" value="KFF41543.1"/>
    <property type="molecule type" value="Genomic_DNA"/>
</dbReference>
<feature type="signal peptide" evidence="3">
    <location>
        <begin position="1"/>
        <end position="28"/>
    </location>
</feature>
<name>A0A086CH79_9CHRO</name>
<dbReference type="PATRIC" id="fig|1527444.3.peg.586"/>
<gene>
    <name evidence="4" type="ORF">ucyna2_00612</name>
</gene>
<dbReference type="eggNOG" id="COG2027">
    <property type="taxonomic scope" value="Bacteria"/>
</dbReference>
<dbReference type="PANTHER" id="PTHR30023">
    <property type="entry name" value="D-ALANYL-D-ALANINE CARBOXYPEPTIDASE"/>
    <property type="match status" value="1"/>
</dbReference>
<protein>
    <submittedName>
        <fullName evidence="4">D-alanyl-D-alanine carboxypeptidase (Penicillin-binding protein 4)</fullName>
        <ecNumber evidence="4">3.4.16.4</ecNumber>
        <ecNumber evidence="4">3.4.21.-</ecNumber>
    </submittedName>
</protein>
<accession>A0A086CH79</accession>
<evidence type="ECO:0000313" key="5">
    <source>
        <dbReference type="Proteomes" id="UP000028922"/>
    </source>
</evidence>
<dbReference type="EC" id="3.4.16.4" evidence="4"/>
<dbReference type="InterPro" id="IPR000667">
    <property type="entry name" value="Peptidase_S13"/>
</dbReference>
<dbReference type="GO" id="GO:0009002">
    <property type="term" value="F:serine-type D-Ala-D-Ala carboxypeptidase activity"/>
    <property type="evidence" value="ECO:0007669"/>
    <property type="project" value="UniProtKB-EC"/>
</dbReference>
<evidence type="ECO:0000256" key="1">
    <source>
        <dbReference type="ARBA" id="ARBA00006096"/>
    </source>
</evidence>
<dbReference type="InterPro" id="IPR012338">
    <property type="entry name" value="Beta-lactam/transpept-like"/>
</dbReference>
<organism evidence="4 5">
    <name type="scientific">Candidatus Atelocyanobacterium thalassa isolate SIO64986</name>
    <dbReference type="NCBI Taxonomy" id="1527444"/>
    <lineage>
        <taxon>Bacteria</taxon>
        <taxon>Bacillati</taxon>
        <taxon>Cyanobacteriota</taxon>
        <taxon>Cyanophyceae</taxon>
        <taxon>Oscillatoriophycideae</taxon>
        <taxon>Chroococcales</taxon>
        <taxon>Aphanothecaceae</taxon>
        <taxon>Candidatus Atelocyanobacterium</taxon>
        <taxon>Candidatus Atelocyanobacterium thalassae</taxon>
    </lineage>
</organism>
<dbReference type="Gene3D" id="3.40.710.10">
    <property type="entry name" value="DD-peptidase/beta-lactamase superfamily"/>
    <property type="match status" value="1"/>
</dbReference>
<evidence type="ECO:0000256" key="3">
    <source>
        <dbReference type="SAM" id="SignalP"/>
    </source>
</evidence>
<comment type="similarity">
    <text evidence="1">Belongs to the peptidase S13 family.</text>
</comment>
<evidence type="ECO:0000256" key="2">
    <source>
        <dbReference type="ARBA" id="ARBA00022801"/>
    </source>
</evidence>